<feature type="transmembrane region" description="Helical" evidence="6">
    <location>
        <begin position="185"/>
        <end position="213"/>
    </location>
</feature>
<protein>
    <submittedName>
        <fullName evidence="7">YihY/virulence factor BrkB family protein</fullName>
    </submittedName>
</protein>
<evidence type="ECO:0000256" key="3">
    <source>
        <dbReference type="ARBA" id="ARBA00022692"/>
    </source>
</evidence>
<feature type="transmembrane region" description="Helical" evidence="6">
    <location>
        <begin position="225"/>
        <end position="247"/>
    </location>
</feature>
<feature type="transmembrane region" description="Helical" evidence="6">
    <location>
        <begin position="335"/>
        <end position="355"/>
    </location>
</feature>
<keyword evidence="2" id="KW-1003">Cell membrane</keyword>
<reference evidence="7" key="1">
    <citation type="submission" date="2021-02" db="EMBL/GenBank/DDBJ databases">
        <title>Metagenome analyses of Stigonema ocellatum DSM 106950, Chlorogloea purpurea SAG 13.99 and Gomphosphaeria aponina DSM 107014.</title>
        <authorList>
            <person name="Marter P."/>
            <person name="Huang S."/>
        </authorList>
    </citation>
    <scope>NUCLEOTIDE SEQUENCE</scope>
    <source>
        <strain evidence="7">JP213</strain>
    </source>
</reference>
<evidence type="ECO:0000256" key="5">
    <source>
        <dbReference type="ARBA" id="ARBA00023136"/>
    </source>
</evidence>
<sequence length="381" mass="42789">MILSRLVRFFPYLNWVTLKKTIVRVVETRLMGLSAEMAYHTMLALFPGIFTLFTAIGMLEESVKLRLGNLVILLREILPEQVWTLLLAFAEGIKLREGGNWFSVSFVVALWIASGGLSAAMNALDQIHKVPLEEKRPFWKAKLISIVLTIGTFFLLILASFLVLLGDLILEVAFEQNWRLVLLGIWQVLSGPVMLAIAFTALSLTIQIYRFVIPANELSYQKIKYIFGVILVSAILLKGIDFCLLLLFETINQPEINQTVTSMLLSIWRILSLPVALGIVITVCYSIYLFGVSRRIKDSLILPGAILAAIAWVGLSVAFRLYVAHFGQYNQVYGAVGGVIVLMLWLYISSFVLLLGDQLNVIIGEEMKIKFSPVEDERRSN</sequence>
<dbReference type="InterPro" id="IPR017039">
    <property type="entry name" value="Virul_fac_BrkB"/>
</dbReference>
<dbReference type="AlphaFoldDB" id="A0A941GSL8"/>
<feature type="transmembrane region" description="Helical" evidence="6">
    <location>
        <begin position="300"/>
        <end position="323"/>
    </location>
</feature>
<comment type="subcellular location">
    <subcellularLocation>
        <location evidence="1">Cell membrane</location>
        <topology evidence="1">Multi-pass membrane protein</topology>
    </subcellularLocation>
</comment>
<dbReference type="PANTHER" id="PTHR30213">
    <property type="entry name" value="INNER MEMBRANE PROTEIN YHJD"/>
    <property type="match status" value="1"/>
</dbReference>
<evidence type="ECO:0000313" key="7">
    <source>
        <dbReference type="EMBL" id="MBR8828725.1"/>
    </source>
</evidence>
<dbReference type="Pfam" id="PF03631">
    <property type="entry name" value="Virul_fac_BrkB"/>
    <property type="match status" value="2"/>
</dbReference>
<comment type="caution">
    <text evidence="7">The sequence shown here is derived from an EMBL/GenBank/DDBJ whole genome shotgun (WGS) entry which is preliminary data.</text>
</comment>
<evidence type="ECO:0000313" key="8">
    <source>
        <dbReference type="Proteomes" id="UP000767446"/>
    </source>
</evidence>
<evidence type="ECO:0000256" key="1">
    <source>
        <dbReference type="ARBA" id="ARBA00004651"/>
    </source>
</evidence>
<dbReference type="PIRSF" id="PIRSF035875">
    <property type="entry name" value="RNase_BN"/>
    <property type="match status" value="1"/>
</dbReference>
<gene>
    <name evidence="7" type="ORF">DSM107014_12635</name>
</gene>
<evidence type="ECO:0000256" key="6">
    <source>
        <dbReference type="SAM" id="Phobius"/>
    </source>
</evidence>
<accession>A0A941GSL8</accession>
<feature type="transmembrane region" description="Helical" evidence="6">
    <location>
        <begin position="37"/>
        <end position="58"/>
    </location>
</feature>
<keyword evidence="3 6" id="KW-0812">Transmembrane</keyword>
<feature type="transmembrane region" description="Helical" evidence="6">
    <location>
        <begin position="101"/>
        <end position="122"/>
    </location>
</feature>
<evidence type="ECO:0000256" key="4">
    <source>
        <dbReference type="ARBA" id="ARBA00022989"/>
    </source>
</evidence>
<dbReference type="PANTHER" id="PTHR30213:SF0">
    <property type="entry name" value="UPF0761 MEMBRANE PROTEIN YIHY"/>
    <property type="match status" value="1"/>
</dbReference>
<keyword evidence="4 6" id="KW-1133">Transmembrane helix</keyword>
<dbReference type="Proteomes" id="UP000767446">
    <property type="component" value="Unassembled WGS sequence"/>
</dbReference>
<proteinExistence type="predicted"/>
<dbReference type="EMBL" id="JADQBC010000084">
    <property type="protein sequence ID" value="MBR8828725.1"/>
    <property type="molecule type" value="Genomic_DNA"/>
</dbReference>
<keyword evidence="5 6" id="KW-0472">Membrane</keyword>
<name>A0A941GSL8_9CHRO</name>
<dbReference type="GO" id="GO:0005886">
    <property type="term" value="C:plasma membrane"/>
    <property type="evidence" value="ECO:0007669"/>
    <property type="project" value="UniProtKB-SubCell"/>
</dbReference>
<evidence type="ECO:0000256" key="2">
    <source>
        <dbReference type="ARBA" id="ARBA00022475"/>
    </source>
</evidence>
<feature type="transmembrane region" description="Helical" evidence="6">
    <location>
        <begin position="143"/>
        <end position="165"/>
    </location>
</feature>
<organism evidence="7 8">
    <name type="scientific">Gomphosphaeria aponina SAG 52.96 = DSM 107014</name>
    <dbReference type="NCBI Taxonomy" id="1521640"/>
    <lineage>
        <taxon>Bacteria</taxon>
        <taxon>Bacillati</taxon>
        <taxon>Cyanobacteriota</taxon>
        <taxon>Cyanophyceae</taxon>
        <taxon>Oscillatoriophycideae</taxon>
        <taxon>Chroococcales</taxon>
        <taxon>Gomphosphaeriaceae</taxon>
        <taxon>Gomphosphaeria</taxon>
    </lineage>
</organism>
<feature type="transmembrane region" description="Helical" evidence="6">
    <location>
        <begin position="267"/>
        <end position="288"/>
    </location>
</feature>